<dbReference type="Pfam" id="PF04157">
    <property type="entry name" value="EAP30"/>
    <property type="match status" value="1"/>
</dbReference>
<keyword evidence="9" id="KW-0963">Cytoplasm</keyword>
<sequence>MFLRQLDLTTALRPSLLPDETLLFVQDAVGLYEGKYKIPNYQNGHAYLTSHRVCYVDNQEPRKFSVGIDLKDIERPEFYAGFLKSSAKITLYPKAPKHNALAIRSPKPGYSSSGSSLGSTPPSRYATPGRPSAPSPAPVRDPNATWICPICSFSNPVPSNFDPSTANDRTPLPPCLACGIKPPLVHVVKAAIAALSNRPSGTNSFTSVPTQVTTTPLSSSPQTSQPMDVSLNQCPRCTFSNHPSLSSCEICGAKLSGPADRRSQIIESATTRPESPGPSLPNATLGDGTPESIKLSFRAGGDKIFHERLKGALVQRKWLLQNAPPIPRSHMNEANPISTYSLTDGYTPTPPPPKVVGIAGLERRGAELRKNNEFVIGSAFEDLEALMTSAKEVIAMAERFRSQNSNGDGDNDANSAEAASLLSDMGLVTTKDMLSGGSGADRTYIAELSRNLAEFLTDDKRGVLRREGGIMSLVDLWAVFNRTRNGIELVSPMDFERAATMWDTLRLPIRLRRFRSGLLVVQGRDRTDDKTVASLLSWLKDLHSIPPAMSNISEFGAVTGPSVTWDWQMFGRGVTAQETAERFGWSVGVATEELEMAEERGALCREQGLDGVRFWENFFAEIEVKVPKTKTVQQLEQAELEKRLRESGLL</sequence>
<keyword evidence="5" id="KW-0863">Zinc-finger</keyword>
<evidence type="ECO:0000256" key="4">
    <source>
        <dbReference type="ARBA" id="ARBA00022753"/>
    </source>
</evidence>
<dbReference type="OrthoDB" id="271448at2759"/>
<keyword evidence="7 9" id="KW-0653">Protein transport</keyword>
<dbReference type="Gene3D" id="2.30.29.30">
    <property type="entry name" value="Pleckstrin-homology domain (PH domain)/Phosphotyrosine-binding domain (PTB)"/>
    <property type="match status" value="2"/>
</dbReference>
<reference evidence="12 13" key="1">
    <citation type="journal article" date="2014" name="BMC Genomics">
        <title>Genome sequencing of four Aureobasidium pullulans varieties: biotechnological potential, stress tolerance, and description of new species.</title>
        <authorList>
            <person name="Gostin Ar C."/>
            <person name="Ohm R.A."/>
            <person name="Kogej T."/>
            <person name="Sonjak S."/>
            <person name="Turk M."/>
            <person name="Zajc J."/>
            <person name="Zalar P."/>
            <person name="Grube M."/>
            <person name="Sun H."/>
            <person name="Han J."/>
            <person name="Sharma A."/>
            <person name="Chiniquy J."/>
            <person name="Ngan C.Y."/>
            <person name="Lipzen A."/>
            <person name="Barry K."/>
            <person name="Grigoriev I.V."/>
            <person name="Gunde-Cimerman N."/>
        </authorList>
    </citation>
    <scope>NUCLEOTIDE SEQUENCE [LARGE SCALE GENOMIC DNA]</scope>
    <source>
        <strain evidence="12 13">EXF-150</strain>
    </source>
</reference>
<dbReference type="PANTHER" id="PTHR13128">
    <property type="entry name" value="VACUOLAR PROTEIN-SORTING-ASSOCIATED PROTEIN 36"/>
    <property type="match status" value="1"/>
</dbReference>
<dbReference type="InterPro" id="IPR011993">
    <property type="entry name" value="PH-like_dom_sf"/>
</dbReference>
<feature type="region of interest" description="Disordered" evidence="10">
    <location>
        <begin position="103"/>
        <end position="138"/>
    </location>
</feature>
<comment type="subcellular location">
    <subcellularLocation>
        <location evidence="9">Cytoplasm</location>
    </subcellularLocation>
    <subcellularLocation>
        <location evidence="9">Endosome</location>
    </subcellularLocation>
</comment>
<dbReference type="SUPFAM" id="SSF46785">
    <property type="entry name" value="Winged helix' DNA-binding domain"/>
    <property type="match status" value="1"/>
</dbReference>
<dbReference type="GO" id="GO:0031902">
    <property type="term" value="C:late endosome membrane"/>
    <property type="evidence" value="ECO:0007669"/>
    <property type="project" value="UniProtKB-UniRule"/>
</dbReference>
<dbReference type="GO" id="GO:0043130">
    <property type="term" value="F:ubiquitin binding"/>
    <property type="evidence" value="ECO:0007669"/>
    <property type="project" value="UniProtKB-UniRule"/>
</dbReference>
<feature type="domain" description="GLUE N-terminal" evidence="11">
    <location>
        <begin position="6"/>
        <end position="325"/>
    </location>
</feature>
<comment type="similarity">
    <text evidence="1 9">Belongs to the VPS36 family.</text>
</comment>
<dbReference type="AlphaFoldDB" id="A0A074XQ27"/>
<evidence type="ECO:0000313" key="12">
    <source>
        <dbReference type="EMBL" id="KEQ87668.1"/>
    </source>
</evidence>
<dbReference type="Gene3D" id="1.10.10.10">
    <property type="entry name" value="Winged helix-like DNA-binding domain superfamily/Winged helix DNA-binding domain"/>
    <property type="match status" value="2"/>
</dbReference>
<dbReference type="FunFam" id="1.10.10.10:FF:000165">
    <property type="entry name" value="Vacuolar protein sorting protein (Vps36)"/>
    <property type="match status" value="1"/>
</dbReference>
<dbReference type="Pfam" id="PF11605">
    <property type="entry name" value="Vps36_ESCRT-II"/>
    <property type="match status" value="1"/>
</dbReference>
<dbReference type="Pfam" id="PF16988">
    <property type="entry name" value="Vps36-NZF-N"/>
    <property type="match status" value="1"/>
</dbReference>
<evidence type="ECO:0000256" key="7">
    <source>
        <dbReference type="ARBA" id="ARBA00022927"/>
    </source>
</evidence>
<organism evidence="12 13">
    <name type="scientific">Aureobasidium pullulans EXF-150</name>
    <dbReference type="NCBI Taxonomy" id="1043002"/>
    <lineage>
        <taxon>Eukaryota</taxon>
        <taxon>Fungi</taxon>
        <taxon>Dikarya</taxon>
        <taxon>Ascomycota</taxon>
        <taxon>Pezizomycotina</taxon>
        <taxon>Dothideomycetes</taxon>
        <taxon>Dothideomycetidae</taxon>
        <taxon>Dothideales</taxon>
        <taxon>Saccotheciaceae</taxon>
        <taxon>Aureobasidium</taxon>
    </lineage>
</organism>
<dbReference type="STRING" id="1043002.A0A074XQ27"/>
<keyword evidence="2 9" id="KW-0813">Transport</keyword>
<dbReference type="InterPro" id="IPR031558">
    <property type="entry name" value="Vps36-NZF-N"/>
</dbReference>
<dbReference type="GO" id="GO:0000814">
    <property type="term" value="C:ESCRT II complex"/>
    <property type="evidence" value="ECO:0007669"/>
    <property type="project" value="UniProtKB-UniRule"/>
</dbReference>
<dbReference type="Gene3D" id="6.10.140.260">
    <property type="match status" value="1"/>
</dbReference>
<evidence type="ECO:0000256" key="8">
    <source>
        <dbReference type="ARBA" id="ARBA00023054"/>
    </source>
</evidence>
<dbReference type="GO" id="GO:0008270">
    <property type="term" value="F:zinc ion binding"/>
    <property type="evidence" value="ECO:0007669"/>
    <property type="project" value="UniProtKB-KW"/>
</dbReference>
<keyword evidence="4 9" id="KW-0967">Endosome</keyword>
<evidence type="ECO:0000256" key="3">
    <source>
        <dbReference type="ARBA" id="ARBA00022723"/>
    </source>
</evidence>
<keyword evidence="3" id="KW-0479">Metal-binding</keyword>
<evidence type="ECO:0000256" key="10">
    <source>
        <dbReference type="SAM" id="MobiDB-lite"/>
    </source>
</evidence>
<dbReference type="PANTHER" id="PTHR13128:SF12">
    <property type="entry name" value="VACUOLAR PROTEIN-SORTING-ASSOCIATED PROTEIN 36"/>
    <property type="match status" value="1"/>
</dbReference>
<dbReference type="RefSeq" id="XP_029763855.1">
    <property type="nucleotide sequence ID" value="XM_029904848.1"/>
</dbReference>
<dbReference type="InterPro" id="IPR021648">
    <property type="entry name" value="GLUE_dom"/>
</dbReference>
<dbReference type="InterPro" id="IPR036388">
    <property type="entry name" value="WH-like_DNA-bd_sf"/>
</dbReference>
<evidence type="ECO:0000259" key="11">
    <source>
        <dbReference type="PROSITE" id="PS51495"/>
    </source>
</evidence>
<dbReference type="SUPFAM" id="SSF90209">
    <property type="entry name" value="Ran binding protein zinc finger-like"/>
    <property type="match status" value="1"/>
</dbReference>
<dbReference type="Proteomes" id="UP000030706">
    <property type="component" value="Unassembled WGS sequence"/>
</dbReference>
<dbReference type="InterPro" id="IPR040608">
    <property type="entry name" value="Snf8/Vps36"/>
</dbReference>
<dbReference type="InterPro" id="IPR037855">
    <property type="entry name" value="Vps36"/>
</dbReference>
<dbReference type="PROSITE" id="PS51495">
    <property type="entry name" value="GLUE"/>
    <property type="match status" value="1"/>
</dbReference>
<evidence type="ECO:0000313" key="13">
    <source>
        <dbReference type="Proteomes" id="UP000030706"/>
    </source>
</evidence>
<dbReference type="EMBL" id="KL584976">
    <property type="protein sequence ID" value="KEQ87668.1"/>
    <property type="molecule type" value="Genomic_DNA"/>
</dbReference>
<evidence type="ECO:0000256" key="9">
    <source>
        <dbReference type="RuleBase" id="RU367095"/>
    </source>
</evidence>
<dbReference type="InterPro" id="IPR001876">
    <property type="entry name" value="Znf_RanBP2"/>
</dbReference>
<feature type="compositionally biased region" description="Low complexity" evidence="10">
    <location>
        <begin position="105"/>
        <end position="123"/>
    </location>
</feature>
<evidence type="ECO:0000256" key="5">
    <source>
        <dbReference type="ARBA" id="ARBA00022771"/>
    </source>
</evidence>
<dbReference type="GO" id="GO:0043328">
    <property type="term" value="P:protein transport to vacuole involved in ubiquitin-dependent protein catabolic process via the multivesicular body sorting pathway"/>
    <property type="evidence" value="ECO:0007669"/>
    <property type="project" value="UniProtKB-UniRule"/>
</dbReference>
<dbReference type="InterPro" id="IPR036443">
    <property type="entry name" value="Znf_RanBP2_sf"/>
</dbReference>
<gene>
    <name evidence="12" type="ORF">M438DRAFT_342803</name>
</gene>
<dbReference type="GO" id="GO:0032266">
    <property type="term" value="F:phosphatidylinositol-3-phosphate binding"/>
    <property type="evidence" value="ECO:0007669"/>
    <property type="project" value="UniProtKB-UniRule"/>
</dbReference>
<feature type="region of interest" description="Disordered" evidence="10">
    <location>
        <begin position="199"/>
        <end position="227"/>
    </location>
</feature>
<dbReference type="Gene3D" id="2.30.30.380">
    <property type="entry name" value="Zn-finger domain of Sec23/24"/>
    <property type="match status" value="1"/>
</dbReference>
<proteinExistence type="inferred from homology"/>
<feature type="compositionally biased region" description="Low complexity" evidence="10">
    <location>
        <begin position="204"/>
        <end position="226"/>
    </location>
</feature>
<dbReference type="SUPFAM" id="SSF50729">
    <property type="entry name" value="PH domain-like"/>
    <property type="match status" value="1"/>
</dbReference>
<dbReference type="HOGENOM" id="CLU_015433_2_0_1"/>
<name>A0A074XQ27_AURPU</name>
<dbReference type="FunFam" id="1.10.10.10:FF:000527">
    <property type="entry name" value="Vacuolar protein sorting protein (Vps36), putative"/>
    <property type="match status" value="1"/>
</dbReference>
<dbReference type="SMART" id="SM00547">
    <property type="entry name" value="ZnF_RBZ"/>
    <property type="match status" value="1"/>
</dbReference>
<evidence type="ECO:0000256" key="6">
    <source>
        <dbReference type="ARBA" id="ARBA00022833"/>
    </source>
</evidence>
<keyword evidence="13" id="KW-1185">Reference proteome</keyword>
<evidence type="ECO:0000256" key="2">
    <source>
        <dbReference type="ARBA" id="ARBA00022448"/>
    </source>
</evidence>
<feature type="region of interest" description="Disordered" evidence="10">
    <location>
        <begin position="268"/>
        <end position="292"/>
    </location>
</feature>
<comment type="subunit">
    <text evidence="9">Component of the endosomal sorting complex required for transport II (ESCRT-II).</text>
</comment>
<protein>
    <recommendedName>
        <fullName evidence="9">Vacuolar protein-sorting-associated protein 36</fullName>
    </recommendedName>
    <alternativeName>
        <fullName evidence="9">ESCRT-II complex subunit VPS36</fullName>
    </alternativeName>
</protein>
<keyword evidence="8" id="KW-0175">Coiled coil</keyword>
<evidence type="ECO:0000256" key="1">
    <source>
        <dbReference type="ARBA" id="ARBA00009697"/>
    </source>
</evidence>
<comment type="function">
    <text evidence="9">Component of the ESCRT-II complex (endosomal sorting complex required for transport II), which is required for multivesicular body (MVB) formation and sorting of endosomal cargo proteins into MVBs.</text>
</comment>
<dbReference type="InterPro" id="IPR036390">
    <property type="entry name" value="WH_DNA-bd_sf"/>
</dbReference>
<accession>A0A074XQ27</accession>
<dbReference type="GeneID" id="40747154"/>
<keyword evidence="6" id="KW-0862">Zinc</keyword>